<evidence type="ECO:0000256" key="1">
    <source>
        <dbReference type="SAM" id="MobiDB-lite"/>
    </source>
</evidence>
<evidence type="ECO:0000313" key="3">
    <source>
        <dbReference type="EMBL" id="GEY68300.1"/>
    </source>
</evidence>
<gene>
    <name evidence="3" type="ORF">Tci_440274</name>
</gene>
<dbReference type="AlphaFoldDB" id="A0A699HUY1"/>
<name>A0A699HUY1_TANCI</name>
<dbReference type="Pfam" id="PF07727">
    <property type="entry name" value="RVT_2"/>
    <property type="match status" value="1"/>
</dbReference>
<sequence>MALQMKDGLKDRDIVGRLIQYDILLPELHGNLNAMHQGEHRSKTRPDRLRPDRTDRTKDRIARTGLIYIRSGPVRSGLPGSRHFSRKPSESLLVLRLGKTHVRPRGIILITQEASGSLEYLELIQKEDTYPSKNTSSHHDEGDQEIDEPQSDIIPIRRSNRTRQAPDQMCLNIEAGEYELEDLNEPANYKATLLDLESDKWINALNVEMQSMKDNEVWDLVDLTPNGKGVGSKWLFKKKTNMAGVVHTYKARLVAKCYTQTLRIDYEETFSLVAYIRAIRILIAITVYYDYEI</sequence>
<evidence type="ECO:0000259" key="2">
    <source>
        <dbReference type="Pfam" id="PF07727"/>
    </source>
</evidence>
<protein>
    <submittedName>
        <fullName evidence="3">Putative retrotransposon Ty1-copia subclass protein</fullName>
    </submittedName>
</protein>
<accession>A0A699HUY1</accession>
<reference evidence="3" key="1">
    <citation type="journal article" date="2019" name="Sci. Rep.">
        <title>Draft genome of Tanacetum cinerariifolium, the natural source of mosquito coil.</title>
        <authorList>
            <person name="Yamashiro T."/>
            <person name="Shiraishi A."/>
            <person name="Satake H."/>
            <person name="Nakayama K."/>
        </authorList>
    </citation>
    <scope>NUCLEOTIDE SEQUENCE</scope>
</reference>
<feature type="region of interest" description="Disordered" evidence="1">
    <location>
        <begin position="130"/>
        <end position="162"/>
    </location>
</feature>
<feature type="region of interest" description="Disordered" evidence="1">
    <location>
        <begin position="34"/>
        <end position="57"/>
    </location>
</feature>
<comment type="caution">
    <text evidence="3">The sequence shown here is derived from an EMBL/GenBank/DDBJ whole genome shotgun (WGS) entry which is preliminary data.</text>
</comment>
<feature type="domain" description="Reverse transcriptase Ty1/copia-type" evidence="2">
    <location>
        <begin position="215"/>
        <end position="292"/>
    </location>
</feature>
<organism evidence="3">
    <name type="scientific">Tanacetum cinerariifolium</name>
    <name type="common">Dalmatian daisy</name>
    <name type="synonym">Chrysanthemum cinerariifolium</name>
    <dbReference type="NCBI Taxonomy" id="118510"/>
    <lineage>
        <taxon>Eukaryota</taxon>
        <taxon>Viridiplantae</taxon>
        <taxon>Streptophyta</taxon>
        <taxon>Embryophyta</taxon>
        <taxon>Tracheophyta</taxon>
        <taxon>Spermatophyta</taxon>
        <taxon>Magnoliopsida</taxon>
        <taxon>eudicotyledons</taxon>
        <taxon>Gunneridae</taxon>
        <taxon>Pentapetalae</taxon>
        <taxon>asterids</taxon>
        <taxon>campanulids</taxon>
        <taxon>Asterales</taxon>
        <taxon>Asteraceae</taxon>
        <taxon>Asteroideae</taxon>
        <taxon>Anthemideae</taxon>
        <taxon>Anthemidinae</taxon>
        <taxon>Tanacetum</taxon>
    </lineage>
</organism>
<dbReference type="EMBL" id="BKCJ010199880">
    <property type="protein sequence ID" value="GEY68300.1"/>
    <property type="molecule type" value="Genomic_DNA"/>
</dbReference>
<feature type="compositionally biased region" description="Basic and acidic residues" evidence="1">
    <location>
        <begin position="37"/>
        <end position="57"/>
    </location>
</feature>
<dbReference type="InterPro" id="IPR013103">
    <property type="entry name" value="RVT_2"/>
</dbReference>
<proteinExistence type="predicted"/>